<accession>A0A5B8SYM9</accession>
<dbReference type="AlphaFoldDB" id="A0A5B8SYM9"/>
<proteinExistence type="inferred from homology"/>
<dbReference type="Gene3D" id="3.30.1460.40">
    <property type="entry name" value="[NiFe]-hydrogenase assembly chaperone, HybE"/>
    <property type="match status" value="1"/>
</dbReference>
<organism evidence="2 3">
    <name type="scientific">Pistricoccus aurantiacus</name>
    <dbReference type="NCBI Taxonomy" id="1883414"/>
    <lineage>
        <taxon>Bacteria</taxon>
        <taxon>Pseudomonadati</taxon>
        <taxon>Pseudomonadota</taxon>
        <taxon>Gammaproteobacteria</taxon>
        <taxon>Oceanospirillales</taxon>
        <taxon>Halomonadaceae</taxon>
        <taxon>Pistricoccus</taxon>
    </lineage>
</organism>
<comment type="similarity">
    <text evidence="1">Belongs to the HupJ family.</text>
</comment>
<dbReference type="InterPro" id="IPR023994">
    <property type="entry name" value="NiFe-hyd_HybE"/>
</dbReference>
<dbReference type="Proteomes" id="UP000321272">
    <property type="component" value="Chromosome"/>
</dbReference>
<dbReference type="EMBL" id="CP042382">
    <property type="protein sequence ID" value="QEA39920.1"/>
    <property type="molecule type" value="Genomic_DNA"/>
</dbReference>
<dbReference type="KEGG" id="paur:FGL86_13130"/>
<gene>
    <name evidence="2" type="primary">hybE</name>
    <name evidence="2" type="ORF">FGL86_13130</name>
</gene>
<reference evidence="2 3" key="1">
    <citation type="submission" date="2019-06" db="EMBL/GenBank/DDBJ databases">
        <title>Genome analyses of bacteria isolated from kimchi.</title>
        <authorList>
            <person name="Lee S."/>
            <person name="Ahn S."/>
            <person name="Roh S."/>
        </authorList>
    </citation>
    <scope>NUCLEOTIDE SEQUENCE [LARGE SCALE GENOMIC DNA]</scope>
    <source>
        <strain evidence="2 3">CBA4606</strain>
    </source>
</reference>
<sequence>MISLSLTVEGRIRLSPTFKETRMQSLTSEQYLTLAQLTERYRQHHDRDFKLSPRRNPQMTVDMLCFQVWEDVLCGVLLTPIALSAALVPAISMTPPAHGEQRLMDLPGGRYPFVAEVIDSETWLWRCELLDDLSDLTSLEEANRLAQYLANRVMTSSKSEEP</sequence>
<name>A0A5B8SYM9_9GAMM</name>
<evidence type="ECO:0000313" key="3">
    <source>
        <dbReference type="Proteomes" id="UP000321272"/>
    </source>
</evidence>
<keyword evidence="3" id="KW-1185">Reference proteome</keyword>
<dbReference type="OrthoDB" id="6163010at2"/>
<protein>
    <submittedName>
        <fullName evidence="2">[NiFe]-hydrogenase assembly chaperone HybE</fullName>
    </submittedName>
</protein>
<dbReference type="InterPro" id="IPR038530">
    <property type="entry name" value="NiFe-hyd_HybE_sf"/>
</dbReference>
<evidence type="ECO:0000313" key="2">
    <source>
        <dbReference type="EMBL" id="QEA39920.1"/>
    </source>
</evidence>
<evidence type="ECO:0000256" key="1">
    <source>
        <dbReference type="ARBA" id="ARBA00006532"/>
    </source>
</evidence>
<dbReference type="Pfam" id="PF11939">
    <property type="entry name" value="NiFe-hyd_HybE"/>
    <property type="match status" value="1"/>
</dbReference>